<keyword evidence="2" id="KW-1185">Reference proteome</keyword>
<dbReference type="AlphaFoldDB" id="A0AAV4WEJ9"/>
<sequence>MCIVGIQENIPFRALGDGSALKSGFLQRMHSQSSWQEQSPSAAPVNRSQGGIHVEDPLLIKSPPNLSSLADFEILDSPLRFSLKPGLFSLRPGRFL</sequence>
<dbReference type="EMBL" id="BPLR01015924">
    <property type="protein sequence ID" value="GIY79725.1"/>
    <property type="molecule type" value="Genomic_DNA"/>
</dbReference>
<protein>
    <submittedName>
        <fullName evidence="1">Uncharacterized protein</fullName>
    </submittedName>
</protein>
<proteinExistence type="predicted"/>
<reference evidence="1 2" key="1">
    <citation type="submission" date="2021-06" db="EMBL/GenBank/DDBJ databases">
        <title>Caerostris extrusa draft genome.</title>
        <authorList>
            <person name="Kono N."/>
            <person name="Arakawa K."/>
        </authorList>
    </citation>
    <scope>NUCLEOTIDE SEQUENCE [LARGE SCALE GENOMIC DNA]</scope>
</reference>
<evidence type="ECO:0000313" key="2">
    <source>
        <dbReference type="Proteomes" id="UP001054945"/>
    </source>
</evidence>
<dbReference type="Proteomes" id="UP001054945">
    <property type="component" value="Unassembled WGS sequence"/>
</dbReference>
<name>A0AAV4WEJ9_CAEEX</name>
<evidence type="ECO:0000313" key="1">
    <source>
        <dbReference type="EMBL" id="GIY79725.1"/>
    </source>
</evidence>
<gene>
    <name evidence="1" type="ORF">CEXT_653191</name>
</gene>
<comment type="caution">
    <text evidence="1">The sequence shown here is derived from an EMBL/GenBank/DDBJ whole genome shotgun (WGS) entry which is preliminary data.</text>
</comment>
<accession>A0AAV4WEJ9</accession>
<organism evidence="1 2">
    <name type="scientific">Caerostris extrusa</name>
    <name type="common">Bark spider</name>
    <name type="synonym">Caerostris bankana</name>
    <dbReference type="NCBI Taxonomy" id="172846"/>
    <lineage>
        <taxon>Eukaryota</taxon>
        <taxon>Metazoa</taxon>
        <taxon>Ecdysozoa</taxon>
        <taxon>Arthropoda</taxon>
        <taxon>Chelicerata</taxon>
        <taxon>Arachnida</taxon>
        <taxon>Araneae</taxon>
        <taxon>Araneomorphae</taxon>
        <taxon>Entelegynae</taxon>
        <taxon>Araneoidea</taxon>
        <taxon>Araneidae</taxon>
        <taxon>Caerostris</taxon>
    </lineage>
</organism>